<accession>A0ABQ5BB97</accession>
<evidence type="ECO:0000259" key="3">
    <source>
        <dbReference type="Pfam" id="PF26130"/>
    </source>
</evidence>
<sequence>MSKDKPKPKKSKGVFTVNLYHDGIFAPSPARYLQGELKQITDIDFEGMSFEQLTEIVRRLVLGLVKSLYYCKTGKKLGLGIKELKSDSDVENFLKLGYDNRFMVDLYVEHFGYDVIDLLKYENVAPQFSDSSDDEYSSVDGEDLENVDFYTTGKEDVIIKHLSTHDDFLNRLCSTGGLFRGGVPKPGSSSSLPNIPEDDPDGSTIEAQFKVKMGIVYPVFNLDIPWNQYLDIQEGRCAGKKGNKNRVLNKNRIKKANTGETSKKKKVGKKRGSKVGLKKKGLGKNKKVTFKEKKDKDSGVVVANHLWIACQCADQIIKDPFIPLRTMKEDIRQKFMIDRGIIYCNEEGCKQPNVSYCMAVVRVENKEIWSWFLSLLHDDLNLNNGDGLTIISDSYKGLLSAVADWLPQAKHRKCTKHLYANFKKRYSGVQFKRLFWGASTSTLVQQFEQTMAQLRLLDESAYDYLTERNPNSWSRAFFEMDRRCAAFKNGISESFNRAILLPRHKPIITMLEEIRIYIMQRLVAMNKLALNLEDTITPSIRKQLEKLKEKQREWLVIPSGFQELEVRKGDESYGVDLMNKEDGATASSTKKNGIRPMSTDMQADEITLPPSKQKKNKAPPLPFRIYVKNKGRSERIANQKKLFKFDDNGTGSTPDLAFDCSP</sequence>
<comment type="caution">
    <text evidence="4">The sequence shown here is derived from an EMBL/GenBank/DDBJ whole genome shotgun (WGS) entry which is preliminary data.</text>
</comment>
<evidence type="ECO:0000259" key="2">
    <source>
        <dbReference type="Pfam" id="PF10551"/>
    </source>
</evidence>
<dbReference type="PANTHER" id="PTHR31973">
    <property type="entry name" value="POLYPROTEIN, PUTATIVE-RELATED"/>
    <property type="match status" value="1"/>
</dbReference>
<protein>
    <submittedName>
        <fullName evidence="4">Splicing factor</fullName>
    </submittedName>
</protein>
<dbReference type="Proteomes" id="UP001151760">
    <property type="component" value="Unassembled WGS sequence"/>
</dbReference>
<keyword evidence="5" id="KW-1185">Reference proteome</keyword>
<feature type="domain" description="MULE transposase" evidence="2">
    <location>
        <begin position="354"/>
        <end position="421"/>
    </location>
</feature>
<evidence type="ECO:0000256" key="1">
    <source>
        <dbReference type="SAM" id="MobiDB-lite"/>
    </source>
</evidence>
<evidence type="ECO:0000313" key="5">
    <source>
        <dbReference type="Proteomes" id="UP001151760"/>
    </source>
</evidence>
<reference evidence="4" key="1">
    <citation type="journal article" date="2022" name="Int. J. Mol. Sci.">
        <title>Draft Genome of Tanacetum Coccineum: Genomic Comparison of Closely Related Tanacetum-Family Plants.</title>
        <authorList>
            <person name="Yamashiro T."/>
            <person name="Shiraishi A."/>
            <person name="Nakayama K."/>
            <person name="Satake H."/>
        </authorList>
    </citation>
    <scope>NUCLEOTIDE SEQUENCE</scope>
</reference>
<name>A0ABQ5BB97_9ASTR</name>
<feature type="domain" description="PB1-like" evidence="3">
    <location>
        <begin position="15"/>
        <end position="110"/>
    </location>
</feature>
<dbReference type="InterPro" id="IPR018289">
    <property type="entry name" value="MULE_transposase_dom"/>
</dbReference>
<feature type="compositionally biased region" description="Basic residues" evidence="1">
    <location>
        <begin position="263"/>
        <end position="278"/>
    </location>
</feature>
<evidence type="ECO:0000313" key="4">
    <source>
        <dbReference type="EMBL" id="GJT10992.1"/>
    </source>
</evidence>
<dbReference type="EMBL" id="BQNB010013031">
    <property type="protein sequence ID" value="GJT10992.1"/>
    <property type="molecule type" value="Genomic_DNA"/>
</dbReference>
<dbReference type="Pfam" id="PF26130">
    <property type="entry name" value="PB1-like"/>
    <property type="match status" value="1"/>
</dbReference>
<feature type="region of interest" description="Disordered" evidence="1">
    <location>
        <begin position="580"/>
        <end position="622"/>
    </location>
</feature>
<dbReference type="InterPro" id="IPR058594">
    <property type="entry name" value="PB1-like_dom_pln"/>
</dbReference>
<dbReference type="PANTHER" id="PTHR31973:SF189">
    <property type="entry name" value="TRANSPOSASE, MUDR, PLANT, MULE TRANSPOSASE DOMAIN PROTEIN-RELATED"/>
    <property type="match status" value="1"/>
</dbReference>
<feature type="region of interest" description="Disordered" evidence="1">
    <location>
        <begin position="255"/>
        <end position="278"/>
    </location>
</feature>
<reference evidence="4" key="2">
    <citation type="submission" date="2022-01" db="EMBL/GenBank/DDBJ databases">
        <authorList>
            <person name="Yamashiro T."/>
            <person name="Shiraishi A."/>
            <person name="Satake H."/>
            <person name="Nakayama K."/>
        </authorList>
    </citation>
    <scope>NUCLEOTIDE SEQUENCE</scope>
</reference>
<organism evidence="4 5">
    <name type="scientific">Tanacetum coccineum</name>
    <dbReference type="NCBI Taxonomy" id="301880"/>
    <lineage>
        <taxon>Eukaryota</taxon>
        <taxon>Viridiplantae</taxon>
        <taxon>Streptophyta</taxon>
        <taxon>Embryophyta</taxon>
        <taxon>Tracheophyta</taxon>
        <taxon>Spermatophyta</taxon>
        <taxon>Magnoliopsida</taxon>
        <taxon>eudicotyledons</taxon>
        <taxon>Gunneridae</taxon>
        <taxon>Pentapetalae</taxon>
        <taxon>asterids</taxon>
        <taxon>campanulids</taxon>
        <taxon>Asterales</taxon>
        <taxon>Asteraceae</taxon>
        <taxon>Asteroideae</taxon>
        <taxon>Anthemideae</taxon>
        <taxon>Anthemidinae</taxon>
        <taxon>Tanacetum</taxon>
    </lineage>
</organism>
<gene>
    <name evidence="4" type="ORF">Tco_0858034</name>
</gene>
<proteinExistence type="predicted"/>
<feature type="region of interest" description="Disordered" evidence="1">
    <location>
        <begin position="184"/>
        <end position="203"/>
    </location>
</feature>
<dbReference type="Pfam" id="PF10551">
    <property type="entry name" value="MULE"/>
    <property type="match status" value="1"/>
</dbReference>